<dbReference type="STRING" id="151549.A0A4C1WVX6"/>
<dbReference type="PANTHER" id="PTHR11552">
    <property type="entry name" value="GLUCOSE-METHANOL-CHOLINE GMC OXIDOREDUCTASE"/>
    <property type="match status" value="1"/>
</dbReference>
<dbReference type="Gene3D" id="3.30.560.10">
    <property type="entry name" value="Glucose Oxidase, domain 3"/>
    <property type="match status" value="1"/>
</dbReference>
<proteinExistence type="inferred from homology"/>
<dbReference type="GO" id="GO:0016614">
    <property type="term" value="F:oxidoreductase activity, acting on CH-OH group of donors"/>
    <property type="evidence" value="ECO:0007669"/>
    <property type="project" value="InterPro"/>
</dbReference>
<dbReference type="PANTHER" id="PTHR11552:SF227">
    <property type="entry name" value="GLUCOSE DEHYDROGENASE [FAD, QUINONE]-LIKE PROTEIN"/>
    <property type="match status" value="1"/>
</dbReference>
<dbReference type="EMBL" id="BGZK01000670">
    <property type="protein sequence ID" value="GBP55491.1"/>
    <property type="molecule type" value="Genomic_DNA"/>
</dbReference>
<dbReference type="InterPro" id="IPR036188">
    <property type="entry name" value="FAD/NAD-bd_sf"/>
</dbReference>
<evidence type="ECO:0000313" key="3">
    <source>
        <dbReference type="EMBL" id="GBP55491.1"/>
    </source>
</evidence>
<protein>
    <submittedName>
        <fullName evidence="3">Dehydrogenase patE</fullName>
    </submittedName>
</protein>
<dbReference type="InterPro" id="IPR012132">
    <property type="entry name" value="GMC_OxRdtase"/>
</dbReference>
<dbReference type="SUPFAM" id="SSF51905">
    <property type="entry name" value="FAD/NAD(P)-binding domain"/>
    <property type="match status" value="1"/>
</dbReference>
<gene>
    <name evidence="3" type="primary">patE</name>
    <name evidence="3" type="ORF">EVAR_40284_1</name>
</gene>
<feature type="domain" description="Glucose-methanol-choline oxidoreductase N-terminal" evidence="2">
    <location>
        <begin position="3"/>
        <end position="60"/>
    </location>
</feature>
<accession>A0A4C1WVX6</accession>
<keyword evidence="4" id="KW-1185">Reference proteome</keyword>
<reference evidence="3 4" key="1">
    <citation type="journal article" date="2019" name="Commun. Biol.">
        <title>The bagworm genome reveals a unique fibroin gene that provides high tensile strength.</title>
        <authorList>
            <person name="Kono N."/>
            <person name="Nakamura H."/>
            <person name="Ohtoshi R."/>
            <person name="Tomita M."/>
            <person name="Numata K."/>
            <person name="Arakawa K."/>
        </authorList>
    </citation>
    <scope>NUCLEOTIDE SEQUENCE [LARGE SCALE GENOMIC DNA]</scope>
</reference>
<dbReference type="AlphaFoldDB" id="A0A4C1WVX6"/>
<dbReference type="InterPro" id="IPR000172">
    <property type="entry name" value="GMC_OxRdtase_N"/>
</dbReference>
<dbReference type="Proteomes" id="UP000299102">
    <property type="component" value="Unassembled WGS sequence"/>
</dbReference>
<comment type="similarity">
    <text evidence="1">Belongs to the GMC oxidoreductase family.</text>
</comment>
<dbReference type="Pfam" id="PF00732">
    <property type="entry name" value="GMC_oxred_N"/>
    <property type="match status" value="1"/>
</dbReference>
<comment type="caution">
    <text evidence="3">The sequence shown here is derived from an EMBL/GenBank/DDBJ whole genome shotgun (WGS) entry which is preliminary data.</text>
</comment>
<evidence type="ECO:0000313" key="4">
    <source>
        <dbReference type="Proteomes" id="UP000299102"/>
    </source>
</evidence>
<evidence type="ECO:0000259" key="2">
    <source>
        <dbReference type="Pfam" id="PF00732"/>
    </source>
</evidence>
<name>A0A4C1WVX6_EUMVA</name>
<evidence type="ECO:0000256" key="1">
    <source>
        <dbReference type="ARBA" id="ARBA00010790"/>
    </source>
</evidence>
<dbReference type="Gene3D" id="3.50.50.60">
    <property type="entry name" value="FAD/NAD(P)-binding domain"/>
    <property type="match status" value="1"/>
</dbReference>
<dbReference type="OrthoDB" id="269227at2759"/>
<dbReference type="GO" id="GO:0050660">
    <property type="term" value="F:flavin adenine dinucleotide binding"/>
    <property type="evidence" value="ECO:0007669"/>
    <property type="project" value="InterPro"/>
</dbReference>
<sequence length="166" mass="17578">MKKHIRYKVHARREVVLSAGAIGSAQLLLVSGVGPAEELRAAGVDPVLDLPVGHNLQDHVTFSGNAFIVNNSRLCVNDVVTGAFAPSSTDGDLLGILRSLLGIIQSSSSVSHTCRLSHTKVALRLGVTYEKGVTLGNVTMSHRTREGPPNACVSLPLNYDRSAARS</sequence>
<organism evidence="3 4">
    <name type="scientific">Eumeta variegata</name>
    <name type="common">Bagworm moth</name>
    <name type="synonym">Eumeta japonica</name>
    <dbReference type="NCBI Taxonomy" id="151549"/>
    <lineage>
        <taxon>Eukaryota</taxon>
        <taxon>Metazoa</taxon>
        <taxon>Ecdysozoa</taxon>
        <taxon>Arthropoda</taxon>
        <taxon>Hexapoda</taxon>
        <taxon>Insecta</taxon>
        <taxon>Pterygota</taxon>
        <taxon>Neoptera</taxon>
        <taxon>Endopterygota</taxon>
        <taxon>Lepidoptera</taxon>
        <taxon>Glossata</taxon>
        <taxon>Ditrysia</taxon>
        <taxon>Tineoidea</taxon>
        <taxon>Psychidae</taxon>
        <taxon>Oiketicinae</taxon>
        <taxon>Eumeta</taxon>
    </lineage>
</organism>